<comment type="caution">
    <text evidence="1">The sequence shown here is derived from an EMBL/GenBank/DDBJ whole genome shotgun (WGS) entry which is preliminary data.</text>
</comment>
<organism evidence="1 2">
    <name type="scientific">Pedobacter cryoconitis</name>
    <dbReference type="NCBI Taxonomy" id="188932"/>
    <lineage>
        <taxon>Bacteria</taxon>
        <taxon>Pseudomonadati</taxon>
        <taxon>Bacteroidota</taxon>
        <taxon>Sphingobacteriia</taxon>
        <taxon>Sphingobacteriales</taxon>
        <taxon>Sphingobacteriaceae</taxon>
        <taxon>Pedobacter</taxon>
    </lineage>
</organism>
<reference evidence="1 2" key="1">
    <citation type="submission" date="2020-08" db="EMBL/GenBank/DDBJ databases">
        <title>Genomic Encyclopedia of Type Strains, Phase IV (KMG-V): Genome sequencing to study the core and pangenomes of soil and plant-associated prokaryotes.</title>
        <authorList>
            <person name="Whitman W."/>
        </authorList>
    </citation>
    <scope>NUCLEOTIDE SEQUENCE [LARGE SCALE GENOMIC DNA]</scope>
    <source>
        <strain evidence="1 2">MP7CTX6</strain>
    </source>
</reference>
<sequence length="1201" mass="132794">MKNINLYAYVLTVGVFFGLHYNASAQFDYNKINIASPNAASLGKFGDIPVNYHTGIPQINVPLYTIKDGTLEMPISLSYHAGGVKVAEQASWVGAGWALNAGGVITRSVRGIPDEARNTNRGEKGHLEDYGFNSFYLQTETSDPLKNFNYSDRQVADGIYDAEPDLFSFNFDGYSGKFYFNDDRKPVLVSGNENLKIDYFYRLPVSSPAFEDKSIQGFCITTGNGTKYFFGKTDVNPLVEGINPVEMSIPFDLSNGVSSDRVVSSWYLKKVESADKLSSINLIYEAENYSSYSWSYFPITSEPRAGDNGYAIYKLYILGVRLSKIVFSQGTVLFAVANEPRLDLVSGSLTDGDPGKESPNVDAKALKQISISSNSHTLKKISFYSSYFKDDNTPLIGVSLNLSSDTKRLKLDSISESGADGTALKPYKFDYYSSFLPRRLSFGFDHWGFYNGASNSTVLPTLTRDTYDVIYPNGANRESSWPAMQQGALNKITYPTGGIATFEFEANRAKVNAVRYNLQYFQQYSVGFSGNPNNEFTNIAFSGNEKYQIIFSNTQCQNGVNCTASYNIYQTVGGKVVASGGAAAGKTNTSIISIPAGNYNVKMYRDGAYSGTGATITISKYVAAAVLDPIVGGLRIKKITKDGLDNSSAAVSESYSYEDAGRSSGILYERPYYITALRNNLVAKLGLGGSQDFPEGCVFFPGSSIPGVPVVISPMSSVPMSNVQGNHMGYATVRVDQGSKGYSVYRYYSPSLFENNIDDVAHRNVISNVCDPNSPNFPTVPVHFEFERGELKSEYHFDSSDQLLKSTNYRFSFDSTKVYTPALIVKDVRGLAYTSSEYQLRGYWKKYIIKNETTIDKNTFKAIYNSDTTFFNSPYHRSQTRKSVDQSIGGVLSVNYKYALDFRVPDADAISDGWDTYQSSCSSCLTEYINKISAPGGGTSNNKKLYYVAYRVCFAKARKSYVDYQILNFTGPDNNFAKTHLIAKNSAGSELKTILEMQDQFINPVVEVANFNNGKLTGASFNTFSLEAGTSNPFLASVSTIPLLFPISSTYSVSGNTNGVITKDNRYVTNFLYQNSLGNIVEQSKDKGPKEVFLWGYKNKYPVARILSGNYAAASALITQSVLDKATTTQEQMRTELNKLRLGLPDAQVSTYTYDPLVGITSQTDAKGQTIYYEYDEFQRLKTVKDQLGNIIKNNSYHYKN</sequence>
<dbReference type="AlphaFoldDB" id="A0A7W8YQS5"/>
<protein>
    <submittedName>
        <fullName evidence="1">YD repeat-containing protein</fullName>
    </submittedName>
</protein>
<dbReference type="Proteomes" id="UP000537718">
    <property type="component" value="Unassembled WGS sequence"/>
</dbReference>
<evidence type="ECO:0000313" key="2">
    <source>
        <dbReference type="Proteomes" id="UP000537718"/>
    </source>
</evidence>
<dbReference type="EMBL" id="JACHCF010000002">
    <property type="protein sequence ID" value="MBB5620112.1"/>
    <property type="molecule type" value="Genomic_DNA"/>
</dbReference>
<gene>
    <name evidence="1" type="ORF">HDE69_001150</name>
</gene>
<accession>A0A7W8YQS5</accession>
<dbReference type="RefSeq" id="WP_183866147.1">
    <property type="nucleotide sequence ID" value="NZ_JACHCF010000002.1"/>
</dbReference>
<dbReference type="Gene3D" id="2.180.10.10">
    <property type="entry name" value="RHS repeat-associated core"/>
    <property type="match status" value="1"/>
</dbReference>
<proteinExistence type="predicted"/>
<evidence type="ECO:0000313" key="1">
    <source>
        <dbReference type="EMBL" id="MBB5620112.1"/>
    </source>
</evidence>
<name>A0A7W8YQS5_9SPHI</name>